<dbReference type="EnsemblPlants" id="OGLUM04G06950.1">
    <property type="protein sequence ID" value="OGLUM04G06950.1"/>
    <property type="gene ID" value="OGLUM04G06950"/>
</dbReference>
<dbReference type="Proteomes" id="UP000026961">
    <property type="component" value="Chromosome 4"/>
</dbReference>
<feature type="region of interest" description="Disordered" evidence="1">
    <location>
        <begin position="27"/>
        <end position="56"/>
    </location>
</feature>
<dbReference type="Gramene" id="OGLUM04G06950.1">
    <property type="protein sequence ID" value="OGLUM04G06950.1"/>
    <property type="gene ID" value="OGLUM04G06950"/>
</dbReference>
<feature type="region of interest" description="Disordered" evidence="1">
    <location>
        <begin position="82"/>
        <end position="105"/>
    </location>
</feature>
<evidence type="ECO:0000313" key="3">
    <source>
        <dbReference type="Proteomes" id="UP000026961"/>
    </source>
</evidence>
<keyword evidence="3" id="KW-1185">Reference proteome</keyword>
<feature type="region of interest" description="Disordered" evidence="1">
    <location>
        <begin position="170"/>
        <end position="207"/>
    </location>
</feature>
<dbReference type="AlphaFoldDB" id="A0A0D9ZIQ8"/>
<accession>A0A0D9ZIQ8</accession>
<evidence type="ECO:0000313" key="2">
    <source>
        <dbReference type="EnsemblPlants" id="OGLUM04G06950.1"/>
    </source>
</evidence>
<evidence type="ECO:0000256" key="1">
    <source>
        <dbReference type="SAM" id="MobiDB-lite"/>
    </source>
</evidence>
<organism evidence="2">
    <name type="scientific">Oryza glumipatula</name>
    <dbReference type="NCBI Taxonomy" id="40148"/>
    <lineage>
        <taxon>Eukaryota</taxon>
        <taxon>Viridiplantae</taxon>
        <taxon>Streptophyta</taxon>
        <taxon>Embryophyta</taxon>
        <taxon>Tracheophyta</taxon>
        <taxon>Spermatophyta</taxon>
        <taxon>Magnoliopsida</taxon>
        <taxon>Liliopsida</taxon>
        <taxon>Poales</taxon>
        <taxon>Poaceae</taxon>
        <taxon>BOP clade</taxon>
        <taxon>Oryzoideae</taxon>
        <taxon>Oryzeae</taxon>
        <taxon>Oryzinae</taxon>
        <taxon>Oryza</taxon>
    </lineage>
</organism>
<proteinExistence type="predicted"/>
<feature type="compositionally biased region" description="Acidic residues" evidence="1">
    <location>
        <begin position="175"/>
        <end position="184"/>
    </location>
</feature>
<sequence>MEKGERAAERAYWIKAGASAYRIRRGKNCEGRGGAGEECSPVRRSRGADGGSGWSRGGQSSFQFDLCGLMDSVGSGSLERMMEHGQDEQGDVSAERSLKDVQNEKTVVSVEGSMKEILYSKNDCSVEREMEEVAIEEDDTLRRALLDAGLFRGAVSISQIDAGDDFQIEAGFGREDDEEPEEEGVQSQPAVPQVGMEFFSEKEAKDY</sequence>
<reference evidence="2" key="2">
    <citation type="submission" date="2018-05" db="EMBL/GenBank/DDBJ databases">
        <title>OgluRS3 (Oryza glumaepatula Reference Sequence Version 3).</title>
        <authorList>
            <person name="Zhang J."/>
            <person name="Kudrna D."/>
            <person name="Lee S."/>
            <person name="Talag J."/>
            <person name="Welchert J."/>
            <person name="Wing R.A."/>
        </authorList>
    </citation>
    <scope>NUCLEOTIDE SEQUENCE [LARGE SCALE GENOMIC DNA]</scope>
</reference>
<name>A0A0D9ZIQ8_9ORYZ</name>
<dbReference type="HOGENOM" id="CLU_1328182_0_0_1"/>
<reference evidence="2" key="1">
    <citation type="submission" date="2015-04" db="UniProtKB">
        <authorList>
            <consortium name="EnsemblPlants"/>
        </authorList>
    </citation>
    <scope>IDENTIFICATION</scope>
</reference>
<feature type="compositionally biased region" description="Basic and acidic residues" evidence="1">
    <location>
        <begin position="82"/>
        <end position="103"/>
    </location>
</feature>
<protein>
    <submittedName>
        <fullName evidence="2">Uncharacterized protein</fullName>
    </submittedName>
</protein>